<reference evidence="1" key="1">
    <citation type="submission" date="2020-04" db="EMBL/GenBank/DDBJ databases">
        <authorList>
            <person name="Alioto T."/>
            <person name="Alioto T."/>
            <person name="Gomez Garrido J."/>
        </authorList>
    </citation>
    <scope>NUCLEOTIDE SEQUENCE</scope>
    <source>
        <strain evidence="1">A484AB</strain>
    </source>
</reference>
<dbReference type="Gene3D" id="2.60.120.740">
    <property type="match status" value="1"/>
</dbReference>
<dbReference type="CDD" id="cd22823">
    <property type="entry name" value="Gal_Rha_Lectin"/>
    <property type="match status" value="1"/>
</dbReference>
<protein>
    <submittedName>
        <fullName evidence="1">Uncharacterized protein</fullName>
    </submittedName>
</protein>
<dbReference type="EMBL" id="CACRXK020001047">
    <property type="protein sequence ID" value="CAB3986632.1"/>
    <property type="molecule type" value="Genomic_DNA"/>
</dbReference>
<name>A0A7D9DJY4_PARCT</name>
<accession>A0A7D9DJY4</accession>
<proteinExistence type="predicted"/>
<dbReference type="AlphaFoldDB" id="A0A7D9DJY4"/>
<dbReference type="OrthoDB" id="10640501at2759"/>
<evidence type="ECO:0000313" key="1">
    <source>
        <dbReference type="EMBL" id="CAB3986632.1"/>
    </source>
</evidence>
<keyword evidence="2" id="KW-1185">Reference proteome</keyword>
<comment type="caution">
    <text evidence="1">The sequence shown here is derived from an EMBL/GenBank/DDBJ whole genome shotgun (WGS) entry which is preliminary data.</text>
</comment>
<sequence length="293" mass="32105">MRAQFCTSGHVVIQVLVVLSSIDTAKAEDFVACDNFINNMTCTGEKAMICIKSIDQIGTSGRYMCPEVPDATPNSNCSVELVKKYIFEKCNGETKDCILFEKNTDISPYCERAFKFVVMSYDCVSSPSECSTLESPKEETTTTTEPLPLLSNDMMAQKIKLPTTISPTKATKTPTMNENKNSTSRLGEIPATTALEPGDEILRNFSSSVPMPTSHAPNSRKKFKTCARKTTSTTIATVSSTTGVSSTKPSIVERNAGHSVLNTCFPLKFYVMVVSSLIVFQYYSWVSLSTSGW</sequence>
<gene>
    <name evidence="1" type="ORF">PACLA_8A040301</name>
</gene>
<dbReference type="Proteomes" id="UP001152795">
    <property type="component" value="Unassembled WGS sequence"/>
</dbReference>
<organism evidence="1 2">
    <name type="scientific">Paramuricea clavata</name>
    <name type="common">Red gorgonian</name>
    <name type="synonym">Violescent sea-whip</name>
    <dbReference type="NCBI Taxonomy" id="317549"/>
    <lineage>
        <taxon>Eukaryota</taxon>
        <taxon>Metazoa</taxon>
        <taxon>Cnidaria</taxon>
        <taxon>Anthozoa</taxon>
        <taxon>Octocorallia</taxon>
        <taxon>Malacalcyonacea</taxon>
        <taxon>Plexauridae</taxon>
        <taxon>Paramuricea</taxon>
    </lineage>
</organism>
<evidence type="ECO:0000313" key="2">
    <source>
        <dbReference type="Proteomes" id="UP001152795"/>
    </source>
</evidence>
<dbReference type="InterPro" id="IPR043159">
    <property type="entry name" value="Lectin_gal-bd_sf"/>
</dbReference>